<accession>A0ABR1KES8</accession>
<dbReference type="Pfam" id="PF00106">
    <property type="entry name" value="adh_short"/>
    <property type="match status" value="1"/>
</dbReference>
<sequence>MAETKPAEQARKDPKNDINNVPYEAPLNFSPPPIEWIGAKNYRGMNDNSTVSIPSVDLSGKWVIISGSNSGIGREAALTMASWGANIILACREPRPTEEHPESVAATCIQTARDAGHEKSEVEYWKIDMADLETVDNFAQRWLDTGRPLDILCNNAGIGDNPGGHEMIRTKDGLEIFHQANCNGDIGMCGPSGILYYRNNKLFMQIWQAELQRRLLQHEQYKHITLQGVHPGYVFSGLWNMNYASFMRPIKQLLLKYYVWRDGISAQQGGLALVNAATAPEAGPDPKVQGVGQEGGRGGGRYWHRIWEDEPMPHILDPDCRCRLWRKVNDELKLKEKGLLDVLGVGISVIRDLSFLKALYVQQLQKI</sequence>
<dbReference type="SUPFAM" id="SSF51735">
    <property type="entry name" value="NAD(P)-binding Rossmann-fold domains"/>
    <property type="match status" value="1"/>
</dbReference>
<evidence type="ECO:0000256" key="2">
    <source>
        <dbReference type="ARBA" id="ARBA00023002"/>
    </source>
</evidence>
<evidence type="ECO:0000313" key="5">
    <source>
        <dbReference type="Proteomes" id="UP001363622"/>
    </source>
</evidence>
<organism evidence="4 5">
    <name type="scientific">Phyllosticta citriasiana</name>
    <dbReference type="NCBI Taxonomy" id="595635"/>
    <lineage>
        <taxon>Eukaryota</taxon>
        <taxon>Fungi</taxon>
        <taxon>Dikarya</taxon>
        <taxon>Ascomycota</taxon>
        <taxon>Pezizomycotina</taxon>
        <taxon>Dothideomycetes</taxon>
        <taxon>Dothideomycetes incertae sedis</taxon>
        <taxon>Botryosphaeriales</taxon>
        <taxon>Phyllostictaceae</taxon>
        <taxon>Phyllosticta</taxon>
    </lineage>
</organism>
<protein>
    <recommendedName>
        <fullName evidence="6">NAD(P)-binding protein</fullName>
    </recommendedName>
</protein>
<evidence type="ECO:0008006" key="6">
    <source>
        <dbReference type="Google" id="ProtNLM"/>
    </source>
</evidence>
<evidence type="ECO:0000313" key="4">
    <source>
        <dbReference type="EMBL" id="KAK7511425.1"/>
    </source>
</evidence>
<name>A0ABR1KES8_9PEZI</name>
<dbReference type="PANTHER" id="PTHR24320:SF152">
    <property type="entry name" value="SHORT-CHAIN DEHYDROGENASE_REDUCTASE FAMILY PROTEIN"/>
    <property type="match status" value="1"/>
</dbReference>
<evidence type="ECO:0000256" key="3">
    <source>
        <dbReference type="SAM" id="MobiDB-lite"/>
    </source>
</evidence>
<feature type="compositionally biased region" description="Basic and acidic residues" evidence="3">
    <location>
        <begin position="1"/>
        <end position="16"/>
    </location>
</feature>
<dbReference type="InterPro" id="IPR002347">
    <property type="entry name" value="SDR_fam"/>
</dbReference>
<dbReference type="Gene3D" id="3.40.50.720">
    <property type="entry name" value="NAD(P)-binding Rossmann-like Domain"/>
    <property type="match status" value="2"/>
</dbReference>
<gene>
    <name evidence="4" type="ORF">IWZ03DRAFT_362810</name>
</gene>
<keyword evidence="2" id="KW-0560">Oxidoreductase</keyword>
<dbReference type="InterPro" id="IPR036291">
    <property type="entry name" value="NAD(P)-bd_dom_sf"/>
</dbReference>
<dbReference type="Proteomes" id="UP001363622">
    <property type="component" value="Unassembled WGS sequence"/>
</dbReference>
<reference evidence="4 5" key="1">
    <citation type="submission" date="2024-04" db="EMBL/GenBank/DDBJ databases">
        <title>Phyllosticta paracitricarpa is synonymous to the EU quarantine fungus P. citricarpa based on phylogenomic analyses.</title>
        <authorList>
            <consortium name="Lawrence Berkeley National Laboratory"/>
            <person name="Van Ingen-Buijs V.A."/>
            <person name="Van Westerhoven A.C."/>
            <person name="Haridas S."/>
            <person name="Skiadas P."/>
            <person name="Martin F."/>
            <person name="Groenewald J.Z."/>
            <person name="Crous P.W."/>
            <person name="Seidl M.F."/>
        </authorList>
    </citation>
    <scope>NUCLEOTIDE SEQUENCE [LARGE SCALE GENOMIC DNA]</scope>
    <source>
        <strain evidence="4 5">CBS 123371</strain>
    </source>
</reference>
<evidence type="ECO:0000256" key="1">
    <source>
        <dbReference type="ARBA" id="ARBA00006484"/>
    </source>
</evidence>
<proteinExistence type="inferred from homology"/>
<comment type="caution">
    <text evidence="4">The sequence shown here is derived from an EMBL/GenBank/DDBJ whole genome shotgun (WGS) entry which is preliminary data.</text>
</comment>
<dbReference type="PANTHER" id="PTHR24320">
    <property type="entry name" value="RETINOL DEHYDROGENASE"/>
    <property type="match status" value="1"/>
</dbReference>
<keyword evidence="5" id="KW-1185">Reference proteome</keyword>
<comment type="similarity">
    <text evidence="1">Belongs to the short-chain dehydrogenases/reductases (SDR) family.</text>
</comment>
<dbReference type="EMBL" id="JBBPHU010000012">
    <property type="protein sequence ID" value="KAK7511425.1"/>
    <property type="molecule type" value="Genomic_DNA"/>
</dbReference>
<dbReference type="PRINTS" id="PR00081">
    <property type="entry name" value="GDHRDH"/>
</dbReference>
<feature type="region of interest" description="Disordered" evidence="3">
    <location>
        <begin position="1"/>
        <end position="24"/>
    </location>
</feature>